<accession>A0A8S2U0R1</accession>
<dbReference type="Proteomes" id="UP000681967">
    <property type="component" value="Unassembled WGS sequence"/>
</dbReference>
<protein>
    <recommendedName>
        <fullName evidence="1">Serine-threonine/tyrosine-protein kinase catalytic domain-containing protein</fullName>
    </recommendedName>
</protein>
<dbReference type="PANTHER" id="PTHR24416">
    <property type="entry name" value="TYROSINE-PROTEIN KINASE RECEPTOR"/>
    <property type="match status" value="1"/>
</dbReference>
<dbReference type="EMBL" id="CAJOBJ010327972">
    <property type="protein sequence ID" value="CAF5178245.1"/>
    <property type="molecule type" value="Genomic_DNA"/>
</dbReference>
<evidence type="ECO:0000313" key="3">
    <source>
        <dbReference type="EMBL" id="CAF4418869.1"/>
    </source>
</evidence>
<comment type="caution">
    <text evidence="2">The sequence shown here is derived from an EMBL/GenBank/DDBJ whole genome shotgun (WGS) entry which is preliminary data.</text>
</comment>
<dbReference type="GO" id="GO:0005886">
    <property type="term" value="C:plasma membrane"/>
    <property type="evidence" value="ECO:0007669"/>
    <property type="project" value="TreeGrafter"/>
</dbReference>
<gene>
    <name evidence="2" type="ORF">BYL167_LOCUS28029</name>
    <name evidence="4" type="ORF">GIL414_LOCUS68421</name>
    <name evidence="3" type="ORF">SMN809_LOCUS31251</name>
</gene>
<dbReference type="Gene3D" id="1.10.510.10">
    <property type="entry name" value="Transferase(Phosphotransferase) domain 1"/>
    <property type="match status" value="1"/>
</dbReference>
<dbReference type="SUPFAM" id="SSF56112">
    <property type="entry name" value="Protein kinase-like (PK-like)"/>
    <property type="match status" value="1"/>
</dbReference>
<organism evidence="2 5">
    <name type="scientific">Rotaria magnacalcarata</name>
    <dbReference type="NCBI Taxonomy" id="392030"/>
    <lineage>
        <taxon>Eukaryota</taxon>
        <taxon>Metazoa</taxon>
        <taxon>Spiralia</taxon>
        <taxon>Gnathifera</taxon>
        <taxon>Rotifera</taxon>
        <taxon>Eurotatoria</taxon>
        <taxon>Bdelloidea</taxon>
        <taxon>Philodinida</taxon>
        <taxon>Philodinidae</taxon>
        <taxon>Rotaria</taxon>
    </lineage>
</organism>
<dbReference type="PANTHER" id="PTHR24416:SF580">
    <property type="entry name" value="DISCOIDIN DOMAIN RECEPTOR, ISOFORM F"/>
    <property type="match status" value="1"/>
</dbReference>
<reference evidence="2" key="1">
    <citation type="submission" date="2021-02" db="EMBL/GenBank/DDBJ databases">
        <authorList>
            <person name="Nowell W R."/>
        </authorList>
    </citation>
    <scope>NUCLEOTIDE SEQUENCE</scope>
</reference>
<evidence type="ECO:0000313" key="5">
    <source>
        <dbReference type="Proteomes" id="UP000681967"/>
    </source>
</evidence>
<dbReference type="EMBL" id="CAJOBI010061838">
    <property type="protein sequence ID" value="CAF4418869.1"/>
    <property type="molecule type" value="Genomic_DNA"/>
</dbReference>
<dbReference type="EMBL" id="CAJOBH010038396">
    <property type="protein sequence ID" value="CAF4314775.1"/>
    <property type="molecule type" value="Genomic_DNA"/>
</dbReference>
<dbReference type="GO" id="GO:0051897">
    <property type="term" value="P:positive regulation of phosphatidylinositol 3-kinase/protein kinase B signal transduction"/>
    <property type="evidence" value="ECO:0007669"/>
    <property type="project" value="TreeGrafter"/>
</dbReference>
<feature type="non-terminal residue" evidence="2">
    <location>
        <position position="1"/>
    </location>
</feature>
<feature type="domain" description="Serine-threonine/tyrosine-protein kinase catalytic" evidence="1">
    <location>
        <begin position="9"/>
        <end position="48"/>
    </location>
</feature>
<dbReference type="GO" id="GO:0010976">
    <property type="term" value="P:positive regulation of neuron projection development"/>
    <property type="evidence" value="ECO:0007669"/>
    <property type="project" value="TreeGrafter"/>
</dbReference>
<dbReference type="GO" id="GO:0038062">
    <property type="term" value="F:protein tyrosine kinase collagen receptor activity"/>
    <property type="evidence" value="ECO:0007669"/>
    <property type="project" value="TreeGrafter"/>
</dbReference>
<dbReference type="InterPro" id="IPR001245">
    <property type="entry name" value="Ser-Thr/Tyr_kinase_cat_dom"/>
</dbReference>
<dbReference type="Proteomes" id="UP000676336">
    <property type="component" value="Unassembled WGS sequence"/>
</dbReference>
<dbReference type="InterPro" id="IPR050122">
    <property type="entry name" value="RTK"/>
</dbReference>
<dbReference type="InterPro" id="IPR011009">
    <property type="entry name" value="Kinase-like_dom_sf"/>
</dbReference>
<proteinExistence type="predicted"/>
<evidence type="ECO:0000313" key="4">
    <source>
        <dbReference type="EMBL" id="CAF5178245.1"/>
    </source>
</evidence>
<dbReference type="GO" id="GO:0043235">
    <property type="term" value="C:receptor complex"/>
    <property type="evidence" value="ECO:0007669"/>
    <property type="project" value="TreeGrafter"/>
</dbReference>
<dbReference type="AlphaFoldDB" id="A0A8S2U0R1"/>
<evidence type="ECO:0000313" key="2">
    <source>
        <dbReference type="EMBL" id="CAF4314775.1"/>
    </source>
</evidence>
<sequence>LSPSGFTINNFHLPQPELCSKEIYDMMCECWQRDALRRPSFADIHAFLLRKAAGSSLPISLEP</sequence>
<dbReference type="Pfam" id="PF07714">
    <property type="entry name" value="PK_Tyr_Ser-Thr"/>
    <property type="match status" value="1"/>
</dbReference>
<evidence type="ECO:0000259" key="1">
    <source>
        <dbReference type="Pfam" id="PF07714"/>
    </source>
</evidence>
<name>A0A8S2U0R1_9BILA</name>
<dbReference type="GO" id="GO:0005518">
    <property type="term" value="F:collagen binding"/>
    <property type="evidence" value="ECO:0007669"/>
    <property type="project" value="TreeGrafter"/>
</dbReference>
<dbReference type="Proteomes" id="UP000681720">
    <property type="component" value="Unassembled WGS sequence"/>
</dbReference>